<organism evidence="1 3">
    <name type="scientific">Pichia kudriavzevii</name>
    <name type="common">Yeast</name>
    <name type="synonym">Issatchenkia orientalis</name>
    <dbReference type="NCBI Taxonomy" id="4909"/>
    <lineage>
        <taxon>Eukaryota</taxon>
        <taxon>Fungi</taxon>
        <taxon>Dikarya</taxon>
        <taxon>Ascomycota</taxon>
        <taxon>Saccharomycotina</taxon>
        <taxon>Pichiomycetes</taxon>
        <taxon>Pichiales</taxon>
        <taxon>Pichiaceae</taxon>
        <taxon>Pichia</taxon>
    </lineage>
</organism>
<reference evidence="1" key="2">
    <citation type="submission" date="2014-08" db="EMBL/GenBank/DDBJ databases">
        <title>Exploiting Issatchenkia orientalis SD108 for Succinic Acid Production.</title>
        <authorList>
            <person name="Xiao H."/>
            <person name="Shao Z."/>
            <person name="Jiang Y."/>
            <person name="Dole S."/>
            <person name="Zhao H."/>
        </authorList>
    </citation>
    <scope>NUCLEOTIDE SEQUENCE [LARGE SCALE GENOMIC DNA]</scope>
    <source>
        <strain evidence="1">SD108</strain>
    </source>
</reference>
<proteinExistence type="predicted"/>
<comment type="caution">
    <text evidence="1">The sequence shown here is derived from an EMBL/GenBank/DDBJ whole genome shotgun (WGS) entry which is preliminary data.</text>
</comment>
<reference evidence="3" key="1">
    <citation type="journal article" date="2014" name="Microb. Cell Fact.">
        <title>Exploiting Issatchenkia orientalis SD108 for succinic acid production.</title>
        <authorList>
            <person name="Xiao H."/>
            <person name="Shao Z."/>
            <person name="Jiang Y."/>
            <person name="Dole S."/>
            <person name="Zhao H."/>
        </authorList>
    </citation>
    <scope>NUCLEOTIDE SEQUENCE [LARGE SCALE GENOMIC DNA]</scope>
    <source>
        <strain evidence="3">SD108</strain>
    </source>
</reference>
<dbReference type="EMBL" id="JQFK01002348">
    <property type="protein sequence ID" value="KGK32374.1"/>
    <property type="molecule type" value="Genomic_DNA"/>
</dbReference>
<dbReference type="HOGENOM" id="CLU_3438879_0_0_1"/>
<dbReference type="EMBL" id="JQFK01002351">
    <property type="protein sequence ID" value="KGK32373.1"/>
    <property type="molecule type" value="Genomic_DNA"/>
</dbReference>
<evidence type="ECO:0000313" key="1">
    <source>
        <dbReference type="EMBL" id="KGK32373.1"/>
    </source>
</evidence>
<sequence>ISDRFQEASE</sequence>
<feature type="non-terminal residue" evidence="1">
    <location>
        <position position="1"/>
    </location>
</feature>
<gene>
    <name evidence="2" type="ORF">JL09_g7019</name>
    <name evidence="1" type="ORF">JL09_g7020</name>
</gene>
<accession>A0A099NI56</accession>
<name>A0A099NI56_PICKU</name>
<evidence type="ECO:0000313" key="2">
    <source>
        <dbReference type="EMBL" id="KGK32374.1"/>
    </source>
</evidence>
<evidence type="ECO:0000313" key="3">
    <source>
        <dbReference type="Proteomes" id="UP000029867"/>
    </source>
</evidence>
<dbReference type="Proteomes" id="UP000029867">
    <property type="component" value="Unassembled WGS sequence"/>
</dbReference>
<protein>
    <submittedName>
        <fullName evidence="1">Uncharacterized protein</fullName>
    </submittedName>
</protein>